<dbReference type="Gene3D" id="1.25.40.10">
    <property type="entry name" value="Tetratricopeptide repeat domain"/>
    <property type="match status" value="1"/>
</dbReference>
<sequence>MGNRAAYLNRIVTAAGLALGLVMATGALSGPARAADNADPARLLAELKSDNPDTWRKAESDLLRLWSKSGSPAMDLLLERGHKALKDGDPKLAVEHLTALIDHAPDFAEGYNARARAYFQQGLFGPALQDIARTLRLNPHQYGALAGLGTILEDTGDDKRALAAYKASAAINPHQSGVNKAITRLEQQAAGQEL</sequence>
<dbReference type="InterPro" id="IPR019734">
    <property type="entry name" value="TPR_rpt"/>
</dbReference>
<evidence type="ECO:0000256" key="4">
    <source>
        <dbReference type="SAM" id="SignalP"/>
    </source>
</evidence>
<name>A0ABV7AG35_9RHOB</name>
<dbReference type="Proteomes" id="UP001595443">
    <property type="component" value="Unassembled WGS sequence"/>
</dbReference>
<reference evidence="6" key="1">
    <citation type="journal article" date="2019" name="Int. J. Syst. Evol. Microbiol.">
        <title>The Global Catalogue of Microorganisms (GCM) 10K type strain sequencing project: providing services to taxonomists for standard genome sequencing and annotation.</title>
        <authorList>
            <consortium name="The Broad Institute Genomics Platform"/>
            <consortium name="The Broad Institute Genome Sequencing Center for Infectious Disease"/>
            <person name="Wu L."/>
            <person name="Ma J."/>
        </authorList>
    </citation>
    <scope>NUCLEOTIDE SEQUENCE [LARGE SCALE GENOMIC DNA]</scope>
    <source>
        <strain evidence="6">KCTC 62192</strain>
    </source>
</reference>
<accession>A0ABV7AG35</accession>
<feature type="chain" id="PRO_5046633959" evidence="4">
    <location>
        <begin position="35"/>
        <end position="194"/>
    </location>
</feature>
<evidence type="ECO:0000256" key="3">
    <source>
        <dbReference type="PROSITE-ProRule" id="PRU00339"/>
    </source>
</evidence>
<proteinExistence type="predicted"/>
<keyword evidence="4" id="KW-0732">Signal</keyword>
<keyword evidence="2 3" id="KW-0802">TPR repeat</keyword>
<organism evidence="5 6">
    <name type="scientific">Acidimangrovimonas pyrenivorans</name>
    <dbReference type="NCBI Taxonomy" id="2030798"/>
    <lineage>
        <taxon>Bacteria</taxon>
        <taxon>Pseudomonadati</taxon>
        <taxon>Pseudomonadota</taxon>
        <taxon>Alphaproteobacteria</taxon>
        <taxon>Rhodobacterales</taxon>
        <taxon>Paracoccaceae</taxon>
        <taxon>Acidimangrovimonas</taxon>
    </lineage>
</organism>
<keyword evidence="1" id="KW-0677">Repeat</keyword>
<comment type="caution">
    <text evidence="5">The sequence shown here is derived from an EMBL/GenBank/DDBJ whole genome shotgun (WGS) entry which is preliminary data.</text>
</comment>
<evidence type="ECO:0000313" key="6">
    <source>
        <dbReference type="Proteomes" id="UP001595443"/>
    </source>
</evidence>
<protein>
    <submittedName>
        <fullName evidence="5">Tetratricopeptide repeat protein</fullName>
    </submittedName>
</protein>
<evidence type="ECO:0000256" key="1">
    <source>
        <dbReference type="ARBA" id="ARBA00022737"/>
    </source>
</evidence>
<feature type="repeat" description="TPR" evidence="3">
    <location>
        <begin position="108"/>
        <end position="141"/>
    </location>
</feature>
<dbReference type="Pfam" id="PF13432">
    <property type="entry name" value="TPR_16"/>
    <property type="match status" value="1"/>
</dbReference>
<keyword evidence="6" id="KW-1185">Reference proteome</keyword>
<evidence type="ECO:0000313" key="5">
    <source>
        <dbReference type="EMBL" id="MFC2968135.1"/>
    </source>
</evidence>
<gene>
    <name evidence="5" type="ORF">ACFOES_08520</name>
</gene>
<dbReference type="PANTHER" id="PTHR44858">
    <property type="entry name" value="TETRATRICOPEPTIDE REPEAT PROTEIN 6"/>
    <property type="match status" value="1"/>
</dbReference>
<evidence type="ECO:0000256" key="2">
    <source>
        <dbReference type="ARBA" id="ARBA00022803"/>
    </source>
</evidence>
<feature type="signal peptide" evidence="4">
    <location>
        <begin position="1"/>
        <end position="34"/>
    </location>
</feature>
<dbReference type="EMBL" id="JBHRSK010000004">
    <property type="protein sequence ID" value="MFC2968135.1"/>
    <property type="molecule type" value="Genomic_DNA"/>
</dbReference>
<dbReference type="PANTHER" id="PTHR44858:SF1">
    <property type="entry name" value="UDP-N-ACETYLGLUCOSAMINE--PEPTIDE N-ACETYLGLUCOSAMINYLTRANSFERASE SPINDLY-RELATED"/>
    <property type="match status" value="1"/>
</dbReference>
<dbReference type="SMART" id="SM00028">
    <property type="entry name" value="TPR"/>
    <property type="match status" value="3"/>
</dbReference>
<dbReference type="PROSITE" id="PS50005">
    <property type="entry name" value="TPR"/>
    <property type="match status" value="1"/>
</dbReference>
<dbReference type="SUPFAM" id="SSF48452">
    <property type="entry name" value="TPR-like"/>
    <property type="match status" value="1"/>
</dbReference>
<dbReference type="InterPro" id="IPR011990">
    <property type="entry name" value="TPR-like_helical_dom_sf"/>
</dbReference>
<dbReference type="InterPro" id="IPR050498">
    <property type="entry name" value="Ycf3"/>
</dbReference>